<comment type="caution">
    <text evidence="3">The sequence shown here is derived from an EMBL/GenBank/DDBJ whole genome shotgun (WGS) entry which is preliminary data.</text>
</comment>
<keyword evidence="1" id="KW-0547">Nucleotide-binding</keyword>
<gene>
    <name evidence="3" type="ORF">LIER_33147</name>
</gene>
<name>A0AAV3RWS5_LITER</name>
<keyword evidence="1" id="KW-0378">Hydrolase</keyword>
<dbReference type="GO" id="GO:0043139">
    <property type="term" value="F:5'-3' DNA helicase activity"/>
    <property type="evidence" value="ECO:0007669"/>
    <property type="project" value="UniProtKB-EC"/>
</dbReference>
<dbReference type="PANTHER" id="PTHR10492:SF92">
    <property type="entry name" value="ATP-DEPENDENT DNA HELICASE"/>
    <property type="match status" value="1"/>
</dbReference>
<evidence type="ECO:0000313" key="4">
    <source>
        <dbReference type="Proteomes" id="UP001454036"/>
    </source>
</evidence>
<dbReference type="Proteomes" id="UP001454036">
    <property type="component" value="Unassembled WGS sequence"/>
</dbReference>
<evidence type="ECO:0000259" key="2">
    <source>
        <dbReference type="Pfam" id="PF05970"/>
    </source>
</evidence>
<proteinExistence type="inferred from homology"/>
<comment type="catalytic activity">
    <reaction evidence="1">
        <text>ATP + H2O = ADP + phosphate + H(+)</text>
        <dbReference type="Rhea" id="RHEA:13065"/>
        <dbReference type="ChEBI" id="CHEBI:15377"/>
        <dbReference type="ChEBI" id="CHEBI:15378"/>
        <dbReference type="ChEBI" id="CHEBI:30616"/>
        <dbReference type="ChEBI" id="CHEBI:43474"/>
        <dbReference type="ChEBI" id="CHEBI:456216"/>
        <dbReference type="EC" id="5.6.2.3"/>
    </reaction>
</comment>
<dbReference type="SUPFAM" id="SSF52540">
    <property type="entry name" value="P-loop containing nucleoside triphosphate hydrolases"/>
    <property type="match status" value="1"/>
</dbReference>
<dbReference type="AlphaFoldDB" id="A0AAV3RWS5"/>
<dbReference type="EC" id="5.6.2.3" evidence="1"/>
<dbReference type="InterPro" id="IPR010285">
    <property type="entry name" value="DNA_helicase_pif1-like_DEAD"/>
</dbReference>
<keyword evidence="1" id="KW-0233">DNA recombination</keyword>
<dbReference type="GO" id="GO:0006310">
    <property type="term" value="P:DNA recombination"/>
    <property type="evidence" value="ECO:0007669"/>
    <property type="project" value="UniProtKB-KW"/>
</dbReference>
<feature type="domain" description="DNA helicase Pif1-like DEAD-box helicase" evidence="2">
    <location>
        <begin position="54"/>
        <end position="193"/>
    </location>
</feature>
<keyword evidence="1" id="KW-0347">Helicase</keyword>
<keyword evidence="4" id="KW-1185">Reference proteome</keyword>
<dbReference type="PANTHER" id="PTHR10492">
    <property type="match status" value="1"/>
</dbReference>
<dbReference type="InterPro" id="IPR027417">
    <property type="entry name" value="P-loop_NTPase"/>
</dbReference>
<evidence type="ECO:0000256" key="1">
    <source>
        <dbReference type="RuleBase" id="RU363044"/>
    </source>
</evidence>
<dbReference type="GO" id="GO:0005524">
    <property type="term" value="F:ATP binding"/>
    <property type="evidence" value="ECO:0007669"/>
    <property type="project" value="UniProtKB-KW"/>
</dbReference>
<dbReference type="Pfam" id="PF05970">
    <property type="entry name" value="PIF1"/>
    <property type="match status" value="1"/>
</dbReference>
<keyword evidence="1" id="KW-0067">ATP-binding</keyword>
<keyword evidence="1" id="KW-0234">DNA repair</keyword>
<keyword evidence="1" id="KW-0227">DNA damage</keyword>
<comment type="similarity">
    <text evidence="1">Belongs to the helicase family.</text>
</comment>
<comment type="cofactor">
    <cofactor evidence="1">
        <name>Mg(2+)</name>
        <dbReference type="ChEBI" id="CHEBI:18420"/>
    </cofactor>
</comment>
<dbReference type="GO" id="GO:0006281">
    <property type="term" value="P:DNA repair"/>
    <property type="evidence" value="ECO:0007669"/>
    <property type="project" value="UniProtKB-KW"/>
</dbReference>
<dbReference type="Gene3D" id="3.40.50.300">
    <property type="entry name" value="P-loop containing nucleotide triphosphate hydrolases"/>
    <property type="match status" value="1"/>
</dbReference>
<organism evidence="3 4">
    <name type="scientific">Lithospermum erythrorhizon</name>
    <name type="common">Purple gromwell</name>
    <name type="synonym">Lithospermum officinale var. erythrorhizon</name>
    <dbReference type="NCBI Taxonomy" id="34254"/>
    <lineage>
        <taxon>Eukaryota</taxon>
        <taxon>Viridiplantae</taxon>
        <taxon>Streptophyta</taxon>
        <taxon>Embryophyta</taxon>
        <taxon>Tracheophyta</taxon>
        <taxon>Spermatophyta</taxon>
        <taxon>Magnoliopsida</taxon>
        <taxon>eudicotyledons</taxon>
        <taxon>Gunneridae</taxon>
        <taxon>Pentapetalae</taxon>
        <taxon>asterids</taxon>
        <taxon>lamiids</taxon>
        <taxon>Boraginales</taxon>
        <taxon>Boraginaceae</taxon>
        <taxon>Boraginoideae</taxon>
        <taxon>Lithospermeae</taxon>
        <taxon>Lithospermum</taxon>
    </lineage>
</organism>
<dbReference type="EMBL" id="BAABME010013142">
    <property type="protein sequence ID" value="GAA0185859.1"/>
    <property type="molecule type" value="Genomic_DNA"/>
</dbReference>
<protein>
    <recommendedName>
        <fullName evidence="1">ATP-dependent DNA helicase</fullName>
        <ecNumber evidence="1">5.6.2.3</ecNumber>
    </recommendedName>
</protein>
<sequence length="193" mass="21291">MCVGDRSYLLCFRRLLQQYVVDMYIKLETMRLDYLRRHQDDLRTECYQGLLDSVVSGVREGAVSGGGGAFFVDGPGGTGKSFLYRVLLAHIRSLGKIAIVVATSGITASAFPGGRTAHSRFKIPITVVKGVRCQMSVQSSEAHLMKCETIIIWDEAPMADKCIIEAVDKLMQELCGNRMLFGGKLIVFGGDFR</sequence>
<accession>A0AAV3RWS5</accession>
<dbReference type="GO" id="GO:0016787">
    <property type="term" value="F:hydrolase activity"/>
    <property type="evidence" value="ECO:0007669"/>
    <property type="project" value="UniProtKB-KW"/>
</dbReference>
<dbReference type="GO" id="GO:0000723">
    <property type="term" value="P:telomere maintenance"/>
    <property type="evidence" value="ECO:0007669"/>
    <property type="project" value="InterPro"/>
</dbReference>
<reference evidence="3 4" key="1">
    <citation type="submission" date="2024-01" db="EMBL/GenBank/DDBJ databases">
        <title>The complete chloroplast genome sequence of Lithospermum erythrorhizon: insights into the phylogenetic relationship among Boraginaceae species and the maternal lineages of purple gromwells.</title>
        <authorList>
            <person name="Okada T."/>
            <person name="Watanabe K."/>
        </authorList>
    </citation>
    <scope>NUCLEOTIDE SEQUENCE [LARGE SCALE GENOMIC DNA]</scope>
</reference>
<evidence type="ECO:0000313" key="3">
    <source>
        <dbReference type="EMBL" id="GAA0185859.1"/>
    </source>
</evidence>